<protein>
    <submittedName>
        <fullName evidence="1">Uncharacterized protein</fullName>
    </submittedName>
</protein>
<dbReference type="Proteomes" id="UP000270094">
    <property type="component" value="Unassembled WGS sequence"/>
</dbReference>
<evidence type="ECO:0000313" key="1">
    <source>
        <dbReference type="EMBL" id="VDM66325.1"/>
    </source>
</evidence>
<sequence>MAVKIVAVIVRNLRKAETKILENGHGSIDLLTDKDNYSSLVGK</sequence>
<evidence type="ECO:0000313" key="2">
    <source>
        <dbReference type="Proteomes" id="UP000270094"/>
    </source>
</evidence>
<dbReference type="AlphaFoldDB" id="A0A3P7K501"/>
<organism evidence="1 2">
    <name type="scientific">Strongylus vulgaris</name>
    <name type="common">Blood worm</name>
    <dbReference type="NCBI Taxonomy" id="40348"/>
    <lineage>
        <taxon>Eukaryota</taxon>
        <taxon>Metazoa</taxon>
        <taxon>Ecdysozoa</taxon>
        <taxon>Nematoda</taxon>
        <taxon>Chromadorea</taxon>
        <taxon>Rhabditida</taxon>
        <taxon>Rhabditina</taxon>
        <taxon>Rhabditomorpha</taxon>
        <taxon>Strongyloidea</taxon>
        <taxon>Strongylidae</taxon>
        <taxon>Strongylus</taxon>
    </lineage>
</organism>
<keyword evidence="2" id="KW-1185">Reference proteome</keyword>
<dbReference type="EMBL" id="UYYB01002564">
    <property type="protein sequence ID" value="VDM66325.1"/>
    <property type="molecule type" value="Genomic_DNA"/>
</dbReference>
<accession>A0A3P7K501</accession>
<proteinExistence type="predicted"/>
<name>A0A3P7K501_STRVU</name>
<reference evidence="1 2" key="1">
    <citation type="submission" date="2018-11" db="EMBL/GenBank/DDBJ databases">
        <authorList>
            <consortium name="Pathogen Informatics"/>
        </authorList>
    </citation>
    <scope>NUCLEOTIDE SEQUENCE [LARGE SCALE GENOMIC DNA]</scope>
</reference>
<gene>
    <name evidence="1" type="ORF">SVUK_LOCUS1323</name>
</gene>